<keyword evidence="3" id="KW-0808">Transferase</keyword>
<feature type="domain" description="Thiaminase-2/PQQC" evidence="1">
    <location>
        <begin position="344"/>
        <end position="552"/>
    </location>
</feature>
<dbReference type="InterPro" id="IPR016084">
    <property type="entry name" value="Haem_Oase-like_multi-hlx"/>
</dbReference>
<dbReference type="Gene3D" id="3.40.1190.20">
    <property type="match status" value="1"/>
</dbReference>
<dbReference type="CDD" id="cd19367">
    <property type="entry name" value="TenA_C_ScTHI20-like"/>
    <property type="match status" value="1"/>
</dbReference>
<organism evidence="3 4">
    <name type="scientific">Marasmius tenuissimus</name>
    <dbReference type="NCBI Taxonomy" id="585030"/>
    <lineage>
        <taxon>Eukaryota</taxon>
        <taxon>Fungi</taxon>
        <taxon>Dikarya</taxon>
        <taxon>Basidiomycota</taxon>
        <taxon>Agaricomycotina</taxon>
        <taxon>Agaricomycetes</taxon>
        <taxon>Agaricomycetidae</taxon>
        <taxon>Agaricales</taxon>
        <taxon>Marasmiineae</taxon>
        <taxon>Marasmiaceae</taxon>
        <taxon>Marasmius</taxon>
    </lineage>
</organism>
<dbReference type="NCBIfam" id="TIGR00097">
    <property type="entry name" value="HMP-P_kinase"/>
    <property type="match status" value="1"/>
</dbReference>
<sequence length="556" mass="59938">MSRKAQPAVLTIAGSDCSGGAGIQADLKTFAAHGCYGTSVLTALTAQNTTGVQNVHPVPPSFVEEQIKSVLDDIDIKAFKTGMLLDAENARAVVRALRSRSRDGDPLPGLVCDPVCVSTSGHTLLHPDAVKVLIEELFPLAALVTPNKSEAELLLGHSGRNEEISSLEGMLRAAEELLSLGSTAILLKGGHITATLADVEEFSSRHSNVQVVRDGLFGENMEILQIGRSLSKSDQRVVVDILTNKKGETTIFARPHISTTSTHGTGCTLSAAIASGLAQGLDLKQAVREATVYTHRGIEDAPGIGHGNGPLNHLHGLRVSCVPAKSLDSPYPLTRMLIESSIGAWKHFVEHKFVKLLGEGVLPNECFAYFIKQDYIYLKYYARAHGLLAAKSTGYPQISSATQVILNILAELETHKSMSAKFGISVEDLDNAEEGIATTGYGGYLLTIGLEGDSTKLLMAVLACLLGYGEVGLWLKRQAGEPGSKIQLEGNQYRTWIEDYSGEMYQNAVRVGLETIEAHAEKDPPSPARLEDWLNVWKRCTDLERGFWDAAMKLGI</sequence>
<reference evidence="3 4" key="1">
    <citation type="submission" date="2024-05" db="EMBL/GenBank/DDBJ databases">
        <title>A draft genome resource for the thread blight pathogen Marasmius tenuissimus strain MS-2.</title>
        <authorList>
            <person name="Yulfo-Soto G.E."/>
            <person name="Baruah I.K."/>
            <person name="Amoako-Attah I."/>
            <person name="Bukari Y."/>
            <person name="Meinhardt L.W."/>
            <person name="Bailey B.A."/>
            <person name="Cohen S.P."/>
        </authorList>
    </citation>
    <scope>NUCLEOTIDE SEQUENCE [LARGE SCALE GENOMIC DNA]</scope>
    <source>
        <strain evidence="3 4">MS-2</strain>
    </source>
</reference>
<dbReference type="SUPFAM" id="SSF48613">
    <property type="entry name" value="Heme oxygenase-like"/>
    <property type="match status" value="1"/>
</dbReference>
<dbReference type="EMBL" id="JBBXMP010000006">
    <property type="protein sequence ID" value="KAL0070383.1"/>
    <property type="molecule type" value="Genomic_DNA"/>
</dbReference>
<keyword evidence="4" id="KW-1185">Reference proteome</keyword>
<dbReference type="Pfam" id="PF08543">
    <property type="entry name" value="Phos_pyr_kin"/>
    <property type="match status" value="2"/>
</dbReference>
<dbReference type="PANTHER" id="PTHR20858:SF17">
    <property type="entry name" value="HYDROXYMETHYLPYRIMIDINE_PHOSPHOMETHYLPYRIMIDINE KINASE THI20-RELATED"/>
    <property type="match status" value="1"/>
</dbReference>
<comment type="caution">
    <text evidence="3">The sequence shown here is derived from an EMBL/GenBank/DDBJ whole genome shotgun (WGS) entry which is preliminary data.</text>
</comment>
<dbReference type="InterPro" id="IPR004305">
    <property type="entry name" value="Thiaminase-2/PQQC"/>
</dbReference>
<dbReference type="Proteomes" id="UP001437256">
    <property type="component" value="Unassembled WGS sequence"/>
</dbReference>
<name>A0ABR3ABK1_9AGAR</name>
<feature type="domain" description="Pyridoxamine kinase/Phosphomethylpyrimidine kinase" evidence="2">
    <location>
        <begin position="232"/>
        <end position="312"/>
    </location>
</feature>
<dbReference type="InterPro" id="IPR029056">
    <property type="entry name" value="Ribokinase-like"/>
</dbReference>
<evidence type="ECO:0000259" key="1">
    <source>
        <dbReference type="Pfam" id="PF03070"/>
    </source>
</evidence>
<dbReference type="InterPro" id="IPR013749">
    <property type="entry name" value="PM/HMP-P_kinase-1"/>
</dbReference>
<accession>A0ABR3ABK1</accession>
<dbReference type="SUPFAM" id="SSF53613">
    <property type="entry name" value="Ribokinase-like"/>
    <property type="match status" value="1"/>
</dbReference>
<protein>
    <submittedName>
        <fullName evidence="3">Trifunctional hydroxymethylpyrimidine kinase/phosphomethylpyrimidine kinase/thiaminase</fullName>
    </submittedName>
</protein>
<dbReference type="PANTHER" id="PTHR20858">
    <property type="entry name" value="PHOSPHOMETHYLPYRIMIDINE KINASE"/>
    <property type="match status" value="1"/>
</dbReference>
<proteinExistence type="predicted"/>
<keyword evidence="3" id="KW-0418">Kinase</keyword>
<evidence type="ECO:0000313" key="4">
    <source>
        <dbReference type="Proteomes" id="UP001437256"/>
    </source>
</evidence>
<dbReference type="Pfam" id="PF03070">
    <property type="entry name" value="TENA_THI-4"/>
    <property type="match status" value="1"/>
</dbReference>
<dbReference type="Gene3D" id="1.20.910.10">
    <property type="entry name" value="Heme oxygenase-like"/>
    <property type="match status" value="1"/>
</dbReference>
<feature type="domain" description="Pyridoxamine kinase/Phosphomethylpyrimidine kinase" evidence="2">
    <location>
        <begin position="16"/>
        <end position="199"/>
    </location>
</feature>
<evidence type="ECO:0000313" key="3">
    <source>
        <dbReference type="EMBL" id="KAL0070383.1"/>
    </source>
</evidence>
<dbReference type="InterPro" id="IPR004399">
    <property type="entry name" value="HMP/HMP-P_kinase_dom"/>
</dbReference>
<dbReference type="GO" id="GO:0016301">
    <property type="term" value="F:kinase activity"/>
    <property type="evidence" value="ECO:0007669"/>
    <property type="project" value="UniProtKB-KW"/>
</dbReference>
<gene>
    <name evidence="3" type="primary">THI20</name>
    <name evidence="3" type="ORF">AAF712_002214</name>
</gene>
<dbReference type="CDD" id="cd01169">
    <property type="entry name" value="HMPP_kinase"/>
    <property type="match status" value="1"/>
</dbReference>
<evidence type="ECO:0000259" key="2">
    <source>
        <dbReference type="Pfam" id="PF08543"/>
    </source>
</evidence>